<keyword evidence="4" id="KW-1185">Reference proteome</keyword>
<accession>A0A7Y6IVC6</accession>
<dbReference type="RefSeq" id="WP_175604458.1">
    <property type="nucleotide sequence ID" value="NZ_JABWGO010000010.1"/>
</dbReference>
<keyword evidence="2" id="KW-0732">Signal</keyword>
<evidence type="ECO:0000313" key="4">
    <source>
        <dbReference type="Proteomes" id="UP000546126"/>
    </source>
</evidence>
<feature type="chain" id="PRO_5039175589" description="Lipoprotein" evidence="2">
    <location>
        <begin position="27"/>
        <end position="248"/>
    </location>
</feature>
<dbReference type="EMBL" id="JABWGO010000010">
    <property type="protein sequence ID" value="NUW44980.1"/>
    <property type="molecule type" value="Genomic_DNA"/>
</dbReference>
<feature type="region of interest" description="Disordered" evidence="1">
    <location>
        <begin position="22"/>
        <end position="43"/>
    </location>
</feature>
<evidence type="ECO:0000256" key="2">
    <source>
        <dbReference type="SAM" id="SignalP"/>
    </source>
</evidence>
<gene>
    <name evidence="3" type="ORF">HT134_33375</name>
</gene>
<evidence type="ECO:0000256" key="1">
    <source>
        <dbReference type="SAM" id="MobiDB-lite"/>
    </source>
</evidence>
<name>A0A7Y6IVC6_9ACTN</name>
<dbReference type="AlphaFoldDB" id="A0A7Y6IVC6"/>
<dbReference type="Proteomes" id="UP000546126">
    <property type="component" value="Unassembled WGS sequence"/>
</dbReference>
<feature type="signal peptide" evidence="2">
    <location>
        <begin position="1"/>
        <end position="26"/>
    </location>
</feature>
<reference evidence="3 4" key="1">
    <citation type="submission" date="2020-06" db="EMBL/GenBank/DDBJ databases">
        <authorList>
            <person name="Chanama M."/>
        </authorList>
    </citation>
    <scope>NUCLEOTIDE SEQUENCE [LARGE SCALE GENOMIC DNA]</scope>
    <source>
        <strain evidence="3 4">TBRC6557</strain>
    </source>
</reference>
<feature type="compositionally biased region" description="Low complexity" evidence="1">
    <location>
        <begin position="22"/>
        <end position="37"/>
    </location>
</feature>
<proteinExistence type="predicted"/>
<comment type="caution">
    <text evidence="3">The sequence shown here is derived from an EMBL/GenBank/DDBJ whole genome shotgun (WGS) entry which is preliminary data.</text>
</comment>
<organism evidence="3 4">
    <name type="scientific">Nonomuraea rhodomycinica</name>
    <dbReference type="NCBI Taxonomy" id="1712872"/>
    <lineage>
        <taxon>Bacteria</taxon>
        <taxon>Bacillati</taxon>
        <taxon>Actinomycetota</taxon>
        <taxon>Actinomycetes</taxon>
        <taxon>Streptosporangiales</taxon>
        <taxon>Streptosporangiaceae</taxon>
        <taxon>Nonomuraea</taxon>
    </lineage>
</organism>
<dbReference type="PROSITE" id="PS51257">
    <property type="entry name" value="PROKAR_LIPOPROTEIN"/>
    <property type="match status" value="1"/>
</dbReference>
<evidence type="ECO:0008006" key="5">
    <source>
        <dbReference type="Google" id="ProtNLM"/>
    </source>
</evidence>
<sequence>MSKHLAAALALAAALTACGTTTSAQTARPSTAPAAAAEQKGSLDTSPLRVAAADFQAAESPEALAAGRPIVAAGVIDGWQQGPILESYPNGPLDYRIVLRVRITEPLKGVAGRASIANGLIHIALDQGPVIRDDALPADQWKPEKDVQDFATAMPPGTRVLVFPREMPEGALGKVRDAGAALPPRAKLMSVPPQGIVLEDPALKARAIDGQTALVGGREPLNVGGSAWSEPKNMDELVARLKQRGFDE</sequence>
<evidence type="ECO:0000313" key="3">
    <source>
        <dbReference type="EMBL" id="NUW44980.1"/>
    </source>
</evidence>
<protein>
    <recommendedName>
        <fullName evidence="5">Lipoprotein</fullName>
    </recommendedName>
</protein>